<organism evidence="1 2">
    <name type="scientific">Hibiscus sabdariffa</name>
    <name type="common">roselle</name>
    <dbReference type="NCBI Taxonomy" id="183260"/>
    <lineage>
        <taxon>Eukaryota</taxon>
        <taxon>Viridiplantae</taxon>
        <taxon>Streptophyta</taxon>
        <taxon>Embryophyta</taxon>
        <taxon>Tracheophyta</taxon>
        <taxon>Spermatophyta</taxon>
        <taxon>Magnoliopsida</taxon>
        <taxon>eudicotyledons</taxon>
        <taxon>Gunneridae</taxon>
        <taxon>Pentapetalae</taxon>
        <taxon>rosids</taxon>
        <taxon>malvids</taxon>
        <taxon>Malvales</taxon>
        <taxon>Malvaceae</taxon>
        <taxon>Malvoideae</taxon>
        <taxon>Hibiscus</taxon>
    </lineage>
</organism>
<reference evidence="1 2" key="1">
    <citation type="journal article" date="2024" name="G3 (Bethesda)">
        <title>Genome assembly of Hibiscus sabdariffa L. provides insights into metabolisms of medicinal natural products.</title>
        <authorList>
            <person name="Kim T."/>
        </authorList>
    </citation>
    <scope>NUCLEOTIDE SEQUENCE [LARGE SCALE GENOMIC DNA]</scope>
    <source>
        <strain evidence="1">TK-2024</strain>
        <tissue evidence="1">Old leaves</tissue>
    </source>
</reference>
<gene>
    <name evidence="1" type="ORF">V6N12_070113</name>
</gene>
<accession>A0ABR2FFT7</accession>
<protein>
    <submittedName>
        <fullName evidence="1">Uncharacterized protein</fullName>
    </submittedName>
</protein>
<proteinExistence type="predicted"/>
<evidence type="ECO:0000313" key="2">
    <source>
        <dbReference type="Proteomes" id="UP001472677"/>
    </source>
</evidence>
<dbReference type="Proteomes" id="UP001472677">
    <property type="component" value="Unassembled WGS sequence"/>
</dbReference>
<comment type="caution">
    <text evidence="1">The sequence shown here is derived from an EMBL/GenBank/DDBJ whole genome shotgun (WGS) entry which is preliminary data.</text>
</comment>
<name>A0ABR2FFT7_9ROSI</name>
<evidence type="ECO:0000313" key="1">
    <source>
        <dbReference type="EMBL" id="KAK8579807.1"/>
    </source>
</evidence>
<keyword evidence="2" id="KW-1185">Reference proteome</keyword>
<sequence length="108" mass="12334">MPKRTEDSWFSLAYKRPSSSQNSVHLFFFFLQKEQPDRTRECRKMCLHAVNSLSEAHKVVSGSELPVFFLDDDVGCSTDCRSFPCVQILNRVESEISVVLTDDLVEDG</sequence>
<dbReference type="EMBL" id="JBBPBM010000006">
    <property type="protein sequence ID" value="KAK8579807.1"/>
    <property type="molecule type" value="Genomic_DNA"/>
</dbReference>